<dbReference type="SUPFAM" id="SSF52402">
    <property type="entry name" value="Adenine nucleotide alpha hydrolases-like"/>
    <property type="match status" value="2"/>
</dbReference>
<protein>
    <recommendedName>
        <fullName evidence="2">UspA domain-containing protein</fullName>
    </recommendedName>
</protein>
<dbReference type="InterPro" id="IPR006016">
    <property type="entry name" value="UspA"/>
</dbReference>
<evidence type="ECO:0000313" key="4">
    <source>
        <dbReference type="Proteomes" id="UP000008363"/>
    </source>
</evidence>
<evidence type="ECO:0000259" key="2">
    <source>
        <dbReference type="Pfam" id="PF00582"/>
    </source>
</evidence>
<evidence type="ECO:0000256" key="1">
    <source>
        <dbReference type="ARBA" id="ARBA00008791"/>
    </source>
</evidence>
<dbReference type="Gene3D" id="3.40.50.620">
    <property type="entry name" value="HUPs"/>
    <property type="match status" value="2"/>
</dbReference>
<proteinExistence type="inferred from homology"/>
<dbReference type="AlphaFoldDB" id="K6WQX8"/>
<name>K6WQX8_9ACTN</name>
<dbReference type="Pfam" id="PF00582">
    <property type="entry name" value="Usp"/>
    <property type="match status" value="2"/>
</dbReference>
<feature type="domain" description="UspA" evidence="2">
    <location>
        <begin position="158"/>
        <end position="288"/>
    </location>
</feature>
<feature type="domain" description="UspA" evidence="2">
    <location>
        <begin position="8"/>
        <end position="146"/>
    </location>
</feature>
<comment type="caution">
    <text evidence="3">The sequence shown here is derived from an EMBL/GenBank/DDBJ whole genome shotgun (WGS) entry which is preliminary data.</text>
</comment>
<dbReference type="PANTHER" id="PTHR46268:SF6">
    <property type="entry name" value="UNIVERSAL STRESS PROTEIN UP12"/>
    <property type="match status" value="1"/>
</dbReference>
<dbReference type="PRINTS" id="PR01438">
    <property type="entry name" value="UNVRSLSTRESS"/>
</dbReference>
<gene>
    <name evidence="3" type="ORF">GORHZ_046_01100</name>
</gene>
<dbReference type="Proteomes" id="UP000008363">
    <property type="component" value="Unassembled WGS sequence"/>
</dbReference>
<sequence>MGVMQFAKPVAVGVDGSAVSMDAVRWAAHAAALHDTDLDIIYAVEGVSAPMVEYSVPANYFDRAGAIAETVLAEARAVAESEKPDTPQVRTHIKQDSARKALLTWSEDSSLIVVGASGSGRVSSALLGSVASAVMTHAPCPAVVIRDQVLERPDTGLITVGIDGSPSSLRALEFAVDEAVLRSAALDLVSIWDSTGFDYTDTGYAAARPEIERRLGEKAEEIHAQHPDLVVGADVLEESPVDVLTKASAVSDLVVVGSRGHGGFTGLLLGSTSQKLLYHTQSPLMIVRD</sequence>
<reference evidence="3 4" key="1">
    <citation type="submission" date="2012-08" db="EMBL/GenBank/DDBJ databases">
        <title>Whole genome shotgun sequence of Gordonia rhizosphera NBRC 16068.</title>
        <authorList>
            <person name="Takarada H."/>
            <person name="Isaki S."/>
            <person name="Hosoyama A."/>
            <person name="Tsuchikane K."/>
            <person name="Katsumata H."/>
            <person name="Baba S."/>
            <person name="Ohji S."/>
            <person name="Yamazaki S."/>
            <person name="Fujita N."/>
        </authorList>
    </citation>
    <scope>NUCLEOTIDE SEQUENCE [LARGE SCALE GENOMIC DNA]</scope>
    <source>
        <strain evidence="3 4">NBRC 16068</strain>
    </source>
</reference>
<dbReference type="STRING" id="1108045.GORHZ_046_01100"/>
<comment type="similarity">
    <text evidence="1">Belongs to the universal stress protein A family.</text>
</comment>
<dbReference type="EMBL" id="BAHC01000046">
    <property type="protein sequence ID" value="GAB88959.1"/>
    <property type="molecule type" value="Genomic_DNA"/>
</dbReference>
<accession>K6WQX8</accession>
<keyword evidence="4" id="KW-1185">Reference proteome</keyword>
<dbReference type="PANTHER" id="PTHR46268">
    <property type="entry name" value="STRESS RESPONSE PROTEIN NHAX"/>
    <property type="match status" value="1"/>
</dbReference>
<dbReference type="InterPro" id="IPR006015">
    <property type="entry name" value="Universal_stress_UspA"/>
</dbReference>
<evidence type="ECO:0000313" key="3">
    <source>
        <dbReference type="EMBL" id="GAB88959.1"/>
    </source>
</evidence>
<dbReference type="InterPro" id="IPR014729">
    <property type="entry name" value="Rossmann-like_a/b/a_fold"/>
</dbReference>
<dbReference type="eggNOG" id="COG0589">
    <property type="taxonomic scope" value="Bacteria"/>
</dbReference>
<organism evidence="3 4">
    <name type="scientific">Gordonia rhizosphera NBRC 16068</name>
    <dbReference type="NCBI Taxonomy" id="1108045"/>
    <lineage>
        <taxon>Bacteria</taxon>
        <taxon>Bacillati</taxon>
        <taxon>Actinomycetota</taxon>
        <taxon>Actinomycetes</taxon>
        <taxon>Mycobacteriales</taxon>
        <taxon>Gordoniaceae</taxon>
        <taxon>Gordonia</taxon>
    </lineage>
</organism>